<dbReference type="EMBL" id="CP129971">
    <property type="protein sequence ID" value="WMN11644.1"/>
    <property type="molecule type" value="Genomic_DNA"/>
</dbReference>
<dbReference type="AlphaFoldDB" id="A0AA51NAD9"/>
<keyword evidence="3" id="KW-1185">Reference proteome</keyword>
<keyword evidence="1" id="KW-0732">Signal</keyword>
<evidence type="ECO:0000256" key="1">
    <source>
        <dbReference type="SAM" id="SignalP"/>
    </source>
</evidence>
<organism evidence="2 3">
    <name type="scientific">Marivirga salinarum</name>
    <dbReference type="NCBI Taxonomy" id="3059078"/>
    <lineage>
        <taxon>Bacteria</taxon>
        <taxon>Pseudomonadati</taxon>
        <taxon>Bacteroidota</taxon>
        <taxon>Cytophagia</taxon>
        <taxon>Cytophagales</taxon>
        <taxon>Marivirgaceae</taxon>
        <taxon>Marivirga</taxon>
    </lineage>
</organism>
<proteinExistence type="predicted"/>
<feature type="signal peptide" evidence="1">
    <location>
        <begin position="1"/>
        <end position="20"/>
    </location>
</feature>
<evidence type="ECO:0008006" key="4">
    <source>
        <dbReference type="Google" id="ProtNLM"/>
    </source>
</evidence>
<evidence type="ECO:0000313" key="3">
    <source>
        <dbReference type="Proteomes" id="UP001230496"/>
    </source>
</evidence>
<dbReference type="RefSeq" id="WP_308349179.1">
    <property type="nucleotide sequence ID" value="NZ_CP129971.1"/>
</dbReference>
<evidence type="ECO:0000313" key="2">
    <source>
        <dbReference type="EMBL" id="WMN11644.1"/>
    </source>
</evidence>
<feature type="chain" id="PRO_5041324256" description="DUF3575 domain-containing protein" evidence="1">
    <location>
        <begin position="21"/>
        <end position="215"/>
    </location>
</feature>
<dbReference type="Proteomes" id="UP001230496">
    <property type="component" value="Chromosome"/>
</dbReference>
<reference evidence="2 3" key="1">
    <citation type="submission" date="2023-08" db="EMBL/GenBank/DDBJ databases">
        <title>Comparative genomics and taxonomic characterization of three novel marine species of genus Marivirga.</title>
        <authorList>
            <person name="Muhammad N."/>
            <person name="Kim S.-G."/>
        </authorList>
    </citation>
    <scope>NUCLEOTIDE SEQUENCE [LARGE SCALE GENOMIC DNA]</scope>
    <source>
        <strain evidence="2 3">BDSF4-3</strain>
    </source>
</reference>
<dbReference type="KEGG" id="msaa:QYS49_39120"/>
<accession>A0AA51NAD9</accession>
<protein>
    <recommendedName>
        <fullName evidence="4">DUF3575 domain-containing protein</fullName>
    </recommendedName>
</protein>
<sequence>MKKIIYFTLMFYGLSNVLLAQESKNSDYKMQIEVGYTLMSNLFNDNDYYNFQTSLANNINDETLAGPTIAFVHETKYPYLDVVMGTTFLLRTSTVWGGGYTIGSTNSYDYSLNGGGVYVGLRPLMKRKHFGLTSEFAIGVFSFKEYIGIFNNTVQPYIDKFDKKASHGLGAKASFGAYVKFWKLGIHPTVDAIYSGGANASFLFYGMTIPLTYTF</sequence>
<gene>
    <name evidence="2" type="ORF">QYS49_39120</name>
</gene>
<name>A0AA51NAD9_9BACT</name>